<feature type="domain" description="Mitochondrial transcription rescue factor 1 C-terminal" evidence="3">
    <location>
        <begin position="168"/>
        <end position="258"/>
    </location>
</feature>
<feature type="non-terminal residue" evidence="4">
    <location>
        <position position="1"/>
    </location>
</feature>
<dbReference type="GO" id="GO:0005739">
    <property type="term" value="C:mitochondrion"/>
    <property type="evidence" value="ECO:0007669"/>
    <property type="project" value="TreeGrafter"/>
</dbReference>
<dbReference type="AlphaFoldDB" id="A0A0B7AS91"/>
<proteinExistence type="predicted"/>
<evidence type="ECO:0000256" key="1">
    <source>
        <dbReference type="PROSITE-ProRule" id="PRU00182"/>
    </source>
</evidence>
<evidence type="ECO:0000313" key="4">
    <source>
        <dbReference type="EMBL" id="CEK83894.1"/>
    </source>
</evidence>
<evidence type="ECO:0000259" key="3">
    <source>
        <dbReference type="Pfam" id="PF25818"/>
    </source>
</evidence>
<accession>A0A0B7AS91</accession>
<dbReference type="PANTHER" id="PTHR13633:SF3">
    <property type="entry name" value="MITOCHONDRIAL TRANSCRIPTION RESCUE FACTOR 1"/>
    <property type="match status" value="1"/>
</dbReference>
<feature type="region of interest" description="Disordered" evidence="2">
    <location>
        <begin position="130"/>
        <end position="154"/>
    </location>
</feature>
<gene>
    <name evidence="4" type="primary">ORF139575</name>
</gene>
<dbReference type="PROSITE" id="PS50889">
    <property type="entry name" value="S4"/>
    <property type="match status" value="1"/>
</dbReference>
<evidence type="ECO:0000256" key="2">
    <source>
        <dbReference type="SAM" id="MobiDB-lite"/>
    </source>
</evidence>
<reference evidence="4" key="1">
    <citation type="submission" date="2014-12" db="EMBL/GenBank/DDBJ databases">
        <title>Insight into the proteome of Arion vulgaris.</title>
        <authorList>
            <person name="Aradska J."/>
            <person name="Bulat T."/>
            <person name="Smidak R."/>
            <person name="Sarate P."/>
            <person name="Gangsoo J."/>
            <person name="Sialana F."/>
            <person name="Bilban M."/>
            <person name="Lubec G."/>
        </authorList>
    </citation>
    <scope>NUCLEOTIDE SEQUENCE</scope>
    <source>
        <tissue evidence="4">Skin</tissue>
    </source>
</reference>
<dbReference type="EMBL" id="HACG01037029">
    <property type="protein sequence ID" value="CEK83894.1"/>
    <property type="molecule type" value="Transcribed_RNA"/>
</dbReference>
<keyword evidence="1" id="KW-0694">RNA-binding</keyword>
<dbReference type="GO" id="GO:0003723">
    <property type="term" value="F:RNA binding"/>
    <property type="evidence" value="ECO:0007669"/>
    <property type="project" value="UniProtKB-KW"/>
</dbReference>
<organism evidence="4">
    <name type="scientific">Arion vulgaris</name>
    <dbReference type="NCBI Taxonomy" id="1028688"/>
    <lineage>
        <taxon>Eukaryota</taxon>
        <taxon>Metazoa</taxon>
        <taxon>Spiralia</taxon>
        <taxon>Lophotrochozoa</taxon>
        <taxon>Mollusca</taxon>
        <taxon>Gastropoda</taxon>
        <taxon>Heterobranchia</taxon>
        <taxon>Euthyneura</taxon>
        <taxon>Panpulmonata</taxon>
        <taxon>Eupulmonata</taxon>
        <taxon>Stylommatophora</taxon>
        <taxon>Helicina</taxon>
        <taxon>Arionoidea</taxon>
        <taxon>Arionidae</taxon>
        <taxon>Arion</taxon>
    </lineage>
</organism>
<dbReference type="GO" id="GO:1903108">
    <property type="term" value="P:regulation of mitochondrial transcription"/>
    <property type="evidence" value="ECO:0007669"/>
    <property type="project" value="TreeGrafter"/>
</dbReference>
<dbReference type="PANTHER" id="PTHR13633">
    <property type="entry name" value="MITOCHONDRIAL TRANSCRIPTION RESCUE FACTOR 1"/>
    <property type="match status" value="1"/>
</dbReference>
<name>A0A0B7AS91_9EUPU</name>
<dbReference type="InterPro" id="IPR057896">
    <property type="entry name" value="MTRES1_C"/>
</dbReference>
<sequence length="271" mass="31162">VILEDHRDCVQCDSVMADCLLKAAEFTNHLHHLARNLLTYVSRKNGWYCHWKKKGLPLPRTTNNKILYLPRCQDVSESDSSLYSVHFANCLKYFVSGQFVNSYVTASRFRSMSFVNLHNSPTCYIQVRHKSNSSQKNTNDESDDSDDDAVLEDDDFDAPSNFKIRKLNVVSTRADTVVSHALDIGRNNLEEVFLGSGLYLNGSKLTKKSVKLDTGDYVDFVVDKSDDELKVKRVKIIRIYNEKTSKDKMKLKLRVWKTPFSIAKPEREHKE</sequence>
<feature type="compositionally biased region" description="Acidic residues" evidence="2">
    <location>
        <begin position="140"/>
        <end position="154"/>
    </location>
</feature>
<protein>
    <recommendedName>
        <fullName evidence="3">Mitochondrial transcription rescue factor 1 C-terminal domain-containing protein</fullName>
    </recommendedName>
</protein>
<dbReference type="Pfam" id="PF25818">
    <property type="entry name" value="MTRES1_C"/>
    <property type="match status" value="1"/>
</dbReference>